<dbReference type="InterPro" id="IPR046858">
    <property type="entry name" value="ChrB_N"/>
</dbReference>
<comment type="caution">
    <text evidence="3">The sequence shown here is derived from an EMBL/GenBank/DDBJ whole genome shotgun (WGS) entry which is preliminary data.</text>
</comment>
<dbReference type="Pfam" id="PF20229">
    <property type="entry name" value="ChrB_N"/>
    <property type="match status" value="1"/>
</dbReference>
<name>A0ABT2PKU8_9BURK</name>
<feature type="domain" description="ChrB N-terminal" evidence="2">
    <location>
        <begin position="19"/>
        <end position="106"/>
    </location>
</feature>
<accession>A0ABT2PKU8</accession>
<organism evidence="3 4">
    <name type="scientific">Acidovorax bellezanensis</name>
    <dbReference type="NCBI Taxonomy" id="2976702"/>
    <lineage>
        <taxon>Bacteria</taxon>
        <taxon>Pseudomonadati</taxon>
        <taxon>Pseudomonadota</taxon>
        <taxon>Betaproteobacteria</taxon>
        <taxon>Burkholderiales</taxon>
        <taxon>Comamonadaceae</taxon>
        <taxon>Acidovorax</taxon>
    </lineage>
</organism>
<gene>
    <name evidence="3" type="ORF">N0K08_09440</name>
</gene>
<dbReference type="RefSeq" id="WP_261499994.1">
    <property type="nucleotide sequence ID" value="NZ_JAODYH010000004.1"/>
</dbReference>
<feature type="domain" description="ChrB C-terminal" evidence="1">
    <location>
        <begin position="181"/>
        <end position="309"/>
    </location>
</feature>
<evidence type="ECO:0000313" key="3">
    <source>
        <dbReference type="EMBL" id="MCT9810858.1"/>
    </source>
</evidence>
<reference evidence="3 4" key="1">
    <citation type="submission" date="2022-09" db="EMBL/GenBank/DDBJ databases">
        <title>Draft genome of isolate Be4.</title>
        <authorList>
            <person name="Sanchez-Castro I."/>
            <person name="Martinez-Rodriguez P."/>
            <person name="Descostes M."/>
            <person name="Merroun M."/>
        </authorList>
    </citation>
    <scope>NUCLEOTIDE SEQUENCE [LARGE SCALE GENOMIC DNA]</scope>
    <source>
        <strain evidence="3 4">Be4</strain>
    </source>
</reference>
<evidence type="ECO:0000259" key="1">
    <source>
        <dbReference type="Pfam" id="PF09828"/>
    </source>
</evidence>
<dbReference type="Proteomes" id="UP001525968">
    <property type="component" value="Unassembled WGS sequence"/>
</dbReference>
<dbReference type="InterPro" id="IPR018634">
    <property type="entry name" value="ChrB_C"/>
</dbReference>
<sequence length="314" mass="34662">MTSWLLLTATLPTRPSALRVRVWRALKATGAGTLRDGVYLLPAMASTAQSLWDIERLIRESGAQAHMLVVAARDPAQEATFRGLFDRSALYAELLRSIKEVRAGLTNASEAALHKALRGLEQQLQAVQAHDFFPGQSLAKASAALVALRQTVERHLSPGEPTPRSETIERQAIADFQGRTWATRKRPWVDRLATAWLIQRFIDRSPQFIWLNDPTQCPETALGFDFDHARFTHVGEKVTFEVVAQTFGLDGDDGIQRLGELVHCIDVGGIPMDEAAGVETMVRGLQAQYDKDDALLAASLAFFDALYAAMKARP</sequence>
<protein>
    <submittedName>
        <fullName evidence="3">Chromate resistance protein</fullName>
    </submittedName>
</protein>
<dbReference type="Pfam" id="PF09828">
    <property type="entry name" value="ChrB_C"/>
    <property type="match status" value="1"/>
</dbReference>
<keyword evidence="4" id="KW-1185">Reference proteome</keyword>
<dbReference type="EMBL" id="JAODYH010000004">
    <property type="protein sequence ID" value="MCT9810858.1"/>
    <property type="molecule type" value="Genomic_DNA"/>
</dbReference>
<proteinExistence type="predicted"/>
<evidence type="ECO:0000313" key="4">
    <source>
        <dbReference type="Proteomes" id="UP001525968"/>
    </source>
</evidence>
<evidence type="ECO:0000259" key="2">
    <source>
        <dbReference type="Pfam" id="PF20229"/>
    </source>
</evidence>